<evidence type="ECO:0000313" key="4">
    <source>
        <dbReference type="Proteomes" id="UP000248021"/>
    </source>
</evidence>
<dbReference type="OrthoDB" id="7021751at2"/>
<dbReference type="InterPro" id="IPR026001">
    <property type="entry name" value="Abi-like_C"/>
</dbReference>
<evidence type="ECO:0000259" key="1">
    <source>
        <dbReference type="Pfam" id="PF14355"/>
    </source>
</evidence>
<comment type="caution">
    <text evidence="3">The sequence shown here is derived from an EMBL/GenBank/DDBJ whole genome shotgun (WGS) entry which is preliminary data.</text>
</comment>
<accession>A0A2V3UGM7</accession>
<dbReference type="Pfam" id="PF14355">
    <property type="entry name" value="Abi_C"/>
    <property type="match status" value="1"/>
</dbReference>
<dbReference type="InterPro" id="IPR041427">
    <property type="entry name" value="AbiJ-NTD3"/>
</dbReference>
<gene>
    <name evidence="3" type="ORF">C7450_10131</name>
</gene>
<evidence type="ECO:0000313" key="3">
    <source>
        <dbReference type="EMBL" id="PXW64276.1"/>
    </source>
</evidence>
<dbReference type="Proteomes" id="UP000248021">
    <property type="component" value="Unassembled WGS sequence"/>
</dbReference>
<dbReference type="Pfam" id="PF18860">
    <property type="entry name" value="AbiJ_NTD3"/>
    <property type="match status" value="1"/>
</dbReference>
<proteinExistence type="predicted"/>
<organism evidence="3 4">
    <name type="scientific">Chelatococcus asaccharovorans</name>
    <dbReference type="NCBI Taxonomy" id="28210"/>
    <lineage>
        <taxon>Bacteria</taxon>
        <taxon>Pseudomonadati</taxon>
        <taxon>Pseudomonadota</taxon>
        <taxon>Alphaproteobacteria</taxon>
        <taxon>Hyphomicrobiales</taxon>
        <taxon>Chelatococcaceae</taxon>
        <taxon>Chelatococcus</taxon>
    </lineage>
</organism>
<dbReference type="AlphaFoldDB" id="A0A2V3UGM7"/>
<feature type="domain" description="AbiJ-NTD3" evidence="2">
    <location>
        <begin position="6"/>
        <end position="165"/>
    </location>
</feature>
<dbReference type="RefSeq" id="WP_110372388.1">
    <property type="nucleotide sequence ID" value="NZ_JAHBRY010000001.1"/>
</dbReference>
<name>A0A2V3UGM7_9HYPH</name>
<sequence length="314" mass="34743">MTSRTISEVTRRNLFDELRLRNAPWSGRLAESDFLGRIFDLKTLPSDDHRQPHMAGDIWMHRERFQDWTNDWVYDDVRLDLLRCQDEILLTFLCEMLHPIVQSDAQVVGELLGIFNRHLHVDGFELVPNTYVSGKPIYAARRRLGGVAQVAAARKVADELSSEHISVLITRMETAVEADPSLAIGSAKEFVESICKGILTARGTPPRGSETLPQLVKATREALNLSVSSQTGDTLRQTLSGLSSITQGVAELRGQLGSGHGHVPDAPRPPTSVARLAVNTAVALGVFLYEIYSAPMQTPVSSTSAEKPRPWNRQ</sequence>
<protein>
    <submittedName>
        <fullName evidence="3">Abortive infection Abi-like protein</fullName>
    </submittedName>
</protein>
<evidence type="ECO:0000259" key="2">
    <source>
        <dbReference type="Pfam" id="PF18860"/>
    </source>
</evidence>
<dbReference type="EMBL" id="QJJK01000001">
    <property type="protein sequence ID" value="PXW64276.1"/>
    <property type="molecule type" value="Genomic_DNA"/>
</dbReference>
<keyword evidence="4" id="KW-1185">Reference proteome</keyword>
<feature type="domain" description="Abortive infection protein-like C-terminal" evidence="1">
    <location>
        <begin position="213"/>
        <end position="289"/>
    </location>
</feature>
<reference evidence="3 4" key="1">
    <citation type="submission" date="2018-05" db="EMBL/GenBank/DDBJ databases">
        <title>Genomic Encyclopedia of Type Strains, Phase IV (KMG-IV): sequencing the most valuable type-strain genomes for metagenomic binning, comparative biology and taxonomic classification.</title>
        <authorList>
            <person name="Goeker M."/>
        </authorList>
    </citation>
    <scope>NUCLEOTIDE SEQUENCE [LARGE SCALE GENOMIC DNA]</scope>
    <source>
        <strain evidence="3 4">DSM 6462</strain>
    </source>
</reference>